<evidence type="ECO:0000256" key="16">
    <source>
        <dbReference type="ARBA" id="ARBA00024310"/>
    </source>
</evidence>
<evidence type="ECO:0000256" key="3">
    <source>
        <dbReference type="ARBA" id="ARBA00012552"/>
    </source>
</evidence>
<dbReference type="GO" id="GO:0005524">
    <property type="term" value="F:ATP binding"/>
    <property type="evidence" value="ECO:0007669"/>
    <property type="project" value="UniProtKB-KW"/>
</dbReference>
<feature type="domain" description="Helicase ATP-binding" evidence="23">
    <location>
        <begin position="391"/>
        <end position="611"/>
    </location>
</feature>
<dbReference type="GO" id="GO:0003723">
    <property type="term" value="F:RNA binding"/>
    <property type="evidence" value="ECO:0007669"/>
    <property type="project" value="UniProtKB-KW"/>
</dbReference>
<feature type="compositionally biased region" description="Basic and acidic residues" evidence="22">
    <location>
        <begin position="324"/>
        <end position="333"/>
    </location>
</feature>
<dbReference type="PROSITE" id="PS51194">
    <property type="entry name" value="HELICASE_CTER"/>
    <property type="match status" value="1"/>
</dbReference>
<sequence>MSLAASRAVLRHSTFAVRRAGVRNASSTSDVANTAKEKTADAQSKAAQGLSRVTSSAGSALSRVGGALGKVGGRTGRLIGGIQSLIPPTIYYSKVAFELGKLVAQQRKFSPPDLATFQTYFLSYLSALRHPGQLLSRTASAGAQPVNILNRVRNLTTAQWVGAGVVAAEVIGFFSVASLPSPAQKVPSSGAVANPQLFGHEETPKQTNDQKKGRKRKRGQDEAEPSSVLPPELDFFSGARHEVAGERRNGIELDRQPKCEAIGKRIKHDERELEDNADTADVYGEDEAKRILRSHKLKIVVLEDFAAREETKKEKKKSKKRKREKEESGEEKKHKQQLFPRPLMSFKQLRSRYGISRRVADNIEAQGYRMPTEVQIGALPLLLGDGNGLAGKMAREGVDLLTIAPTGSGKTIAFLIPIINSLLSDRSTASERSKQGVRAVIIAPTKELASQIMNETRKLAKGTGIYAALMKKGMEIVDRPDDKPLEEDAEQEDASTADEECDNSDNDGVLAIPPKSKRRRAEKVKAGILVATPLALLNAIKSCNGNVSLPTVRHLVLDEADILLDPLFREQTLAVWNACTNPLLRVGLWSATMSSSIESLAINTISERCSSLSSSSLPSRAPFIRLVVGLKDTAIPNINHKLIYAATEQGKLLGLRQLLHPTASSTDKTSLRPPFLIFTQTIPRAIALHSELLYDIPPEAGGSSRIAVLHADLSSSARDSIMTRFRLGEIWVLITTDLLARGVDFRGLNGVVNYDVPNSAAAYIHRVGRTGRAGREGGIAVTYYTQEDVPYVKGIANVIRAAEKLRGRSEEEQSVKQWLIDALPTPTKRDKKLLKRRGVEARREVKDSKGKGNMRISTKSGYERKLENRRKGAKIGTKWRGGEERLAMRGAGGESEFEGFEN</sequence>
<dbReference type="InterPro" id="IPR011545">
    <property type="entry name" value="DEAD/DEAH_box_helicase_dom"/>
</dbReference>
<name>A0A9P4N6G4_9PLEO</name>
<comment type="similarity">
    <text evidence="2">Belongs to the ATPase g subunit family.</text>
</comment>
<dbReference type="PANTHER" id="PTHR47959">
    <property type="entry name" value="ATP-DEPENDENT RNA HELICASE RHLE-RELATED"/>
    <property type="match status" value="1"/>
</dbReference>
<dbReference type="InterPro" id="IPR044764">
    <property type="entry name" value="DDX52/Rok1_DEADc"/>
</dbReference>
<dbReference type="GO" id="GO:0016787">
    <property type="term" value="F:hydrolase activity"/>
    <property type="evidence" value="ECO:0007669"/>
    <property type="project" value="UniProtKB-KW"/>
</dbReference>
<dbReference type="GO" id="GO:0015078">
    <property type="term" value="F:proton transmembrane transporter activity"/>
    <property type="evidence" value="ECO:0007669"/>
    <property type="project" value="InterPro"/>
</dbReference>
<dbReference type="GO" id="GO:0045259">
    <property type="term" value="C:proton-transporting ATP synthase complex"/>
    <property type="evidence" value="ECO:0007669"/>
    <property type="project" value="UniProtKB-KW"/>
</dbReference>
<evidence type="ECO:0000256" key="15">
    <source>
        <dbReference type="ARBA" id="ARBA00023310"/>
    </source>
</evidence>
<dbReference type="Gene3D" id="3.40.50.300">
    <property type="entry name" value="P-loop containing nucleotide triphosphate hydrolases"/>
    <property type="match status" value="2"/>
</dbReference>
<proteinExistence type="inferred from homology"/>
<feature type="compositionally biased region" description="Basic and acidic residues" evidence="22">
    <location>
        <begin position="861"/>
        <end position="870"/>
    </location>
</feature>
<evidence type="ECO:0000256" key="9">
    <source>
        <dbReference type="ARBA" id="ARBA00022806"/>
    </source>
</evidence>
<keyword evidence="7" id="KW-0375">Hydrogen ion transport</keyword>
<evidence type="ECO:0000256" key="7">
    <source>
        <dbReference type="ARBA" id="ARBA00022781"/>
    </source>
</evidence>
<evidence type="ECO:0000256" key="8">
    <source>
        <dbReference type="ARBA" id="ARBA00022801"/>
    </source>
</evidence>
<feature type="compositionally biased region" description="Basic and acidic residues" evidence="22">
    <location>
        <begin position="199"/>
        <end position="211"/>
    </location>
</feature>
<evidence type="ECO:0000256" key="19">
    <source>
        <dbReference type="ARBA" id="ARBA00024410"/>
    </source>
</evidence>
<keyword evidence="15" id="KW-0066">ATP synthesis</keyword>
<keyword evidence="8 25" id="KW-0378">Hydrolase</keyword>
<feature type="region of interest" description="Disordered" evidence="22">
    <location>
        <begin position="26"/>
        <end position="50"/>
    </location>
</feature>
<evidence type="ECO:0000256" key="14">
    <source>
        <dbReference type="ARBA" id="ARBA00023136"/>
    </source>
</evidence>
<keyword evidence="26" id="KW-1185">Reference proteome</keyword>
<accession>A0A9P4N6G4</accession>
<evidence type="ECO:0000256" key="21">
    <source>
        <dbReference type="ARBA" id="ARBA00047984"/>
    </source>
</evidence>
<evidence type="ECO:0000256" key="5">
    <source>
        <dbReference type="ARBA" id="ARBA00022547"/>
    </source>
</evidence>
<evidence type="ECO:0000256" key="6">
    <source>
        <dbReference type="ARBA" id="ARBA00022741"/>
    </source>
</evidence>
<dbReference type="InterPro" id="IPR050079">
    <property type="entry name" value="DEAD_box_RNA_helicase"/>
</dbReference>
<evidence type="ECO:0000256" key="10">
    <source>
        <dbReference type="ARBA" id="ARBA00022840"/>
    </source>
</evidence>
<evidence type="ECO:0000313" key="26">
    <source>
        <dbReference type="Proteomes" id="UP000800093"/>
    </source>
</evidence>
<comment type="function">
    <text evidence="16">ATP-dependent RNA helicase involved in 40S ribosomal subunit biogenesis. Required for the processing and cleavage of 35S pre-rRNA at sites A0, A1, and A2, leading to mature 18S rRNA.</text>
</comment>
<dbReference type="EC" id="3.6.4.13" evidence="3"/>
<organism evidence="25 26">
    <name type="scientific">Lojkania enalia</name>
    <dbReference type="NCBI Taxonomy" id="147567"/>
    <lineage>
        <taxon>Eukaryota</taxon>
        <taxon>Fungi</taxon>
        <taxon>Dikarya</taxon>
        <taxon>Ascomycota</taxon>
        <taxon>Pezizomycotina</taxon>
        <taxon>Dothideomycetes</taxon>
        <taxon>Pleosporomycetidae</taxon>
        <taxon>Pleosporales</taxon>
        <taxon>Pleosporales incertae sedis</taxon>
        <taxon>Lojkania</taxon>
    </lineage>
</organism>
<evidence type="ECO:0000256" key="22">
    <source>
        <dbReference type="SAM" id="MobiDB-lite"/>
    </source>
</evidence>
<keyword evidence="5" id="KW-0138">CF(0)</keyword>
<dbReference type="Proteomes" id="UP000800093">
    <property type="component" value="Unassembled WGS sequence"/>
</dbReference>
<feature type="compositionally biased region" description="Basic residues" evidence="22">
    <location>
        <begin position="314"/>
        <end position="323"/>
    </location>
</feature>
<feature type="compositionally biased region" description="Polar residues" evidence="22">
    <location>
        <begin position="41"/>
        <end position="50"/>
    </location>
</feature>
<evidence type="ECO:0000256" key="18">
    <source>
        <dbReference type="ARBA" id="ARBA00024367"/>
    </source>
</evidence>
<evidence type="ECO:0000256" key="17">
    <source>
        <dbReference type="ARBA" id="ARBA00024355"/>
    </source>
</evidence>
<keyword evidence="14" id="KW-0472">Membrane</keyword>
<keyword evidence="11" id="KW-0694">RNA-binding</keyword>
<keyword evidence="10" id="KW-0067">ATP-binding</keyword>
<comment type="catalytic activity">
    <reaction evidence="21">
        <text>ATP + H2O = ADP + phosphate + H(+)</text>
        <dbReference type="Rhea" id="RHEA:13065"/>
        <dbReference type="ChEBI" id="CHEBI:15377"/>
        <dbReference type="ChEBI" id="CHEBI:15378"/>
        <dbReference type="ChEBI" id="CHEBI:30616"/>
        <dbReference type="ChEBI" id="CHEBI:43474"/>
        <dbReference type="ChEBI" id="CHEBI:456216"/>
        <dbReference type="EC" id="3.6.4.13"/>
    </reaction>
</comment>
<evidence type="ECO:0000256" key="11">
    <source>
        <dbReference type="ARBA" id="ARBA00022884"/>
    </source>
</evidence>
<feature type="compositionally biased region" description="Acidic residues" evidence="22">
    <location>
        <begin position="484"/>
        <end position="505"/>
    </location>
</feature>
<comment type="subunit">
    <text evidence="18">Interacts with the U3 snoRNA and is associated with the 90S and 40S pre-ribosomes.</text>
</comment>
<dbReference type="InterPro" id="IPR001650">
    <property type="entry name" value="Helicase_C-like"/>
</dbReference>
<comment type="caution">
    <text evidence="25">The sequence shown here is derived from an EMBL/GenBank/DDBJ whole genome shotgun (WGS) entry which is preliminary data.</text>
</comment>
<gene>
    <name evidence="25" type="ORF">CC78DRAFT_558506</name>
</gene>
<evidence type="ECO:0000256" key="1">
    <source>
        <dbReference type="ARBA" id="ARBA00004325"/>
    </source>
</evidence>
<keyword evidence="13" id="KW-0496">Mitochondrion</keyword>
<dbReference type="PANTHER" id="PTHR47959:SF15">
    <property type="entry name" value="RNA HELICASE"/>
    <property type="match status" value="1"/>
</dbReference>
<dbReference type="AlphaFoldDB" id="A0A9P4N6G4"/>
<dbReference type="PROSITE" id="PS51192">
    <property type="entry name" value="HELICASE_ATP_BIND_1"/>
    <property type="match status" value="1"/>
</dbReference>
<feature type="domain" description="Helicase C-terminal" evidence="24">
    <location>
        <begin position="654"/>
        <end position="823"/>
    </location>
</feature>
<keyword evidence="12" id="KW-0406">Ion transport</keyword>
<dbReference type="SUPFAM" id="SSF52540">
    <property type="entry name" value="P-loop containing nucleoside triphosphate hydrolases"/>
    <property type="match status" value="1"/>
</dbReference>
<dbReference type="Pfam" id="PF00271">
    <property type="entry name" value="Helicase_C"/>
    <property type="match status" value="1"/>
</dbReference>
<dbReference type="EMBL" id="ML986587">
    <property type="protein sequence ID" value="KAF2268362.1"/>
    <property type="molecule type" value="Genomic_DNA"/>
</dbReference>
<evidence type="ECO:0000313" key="25">
    <source>
        <dbReference type="EMBL" id="KAF2268362.1"/>
    </source>
</evidence>
<evidence type="ECO:0000256" key="12">
    <source>
        <dbReference type="ARBA" id="ARBA00023065"/>
    </source>
</evidence>
<dbReference type="SMART" id="SM00490">
    <property type="entry name" value="HELICc"/>
    <property type="match status" value="1"/>
</dbReference>
<keyword evidence="6" id="KW-0547">Nucleotide-binding</keyword>
<dbReference type="InterPro" id="IPR006808">
    <property type="entry name" value="ATP_synth_F0_gsu_mt"/>
</dbReference>
<dbReference type="SMART" id="SM00487">
    <property type="entry name" value="DEXDc"/>
    <property type="match status" value="1"/>
</dbReference>
<dbReference type="Pfam" id="PF00270">
    <property type="entry name" value="DEAD"/>
    <property type="match status" value="2"/>
</dbReference>
<feature type="region of interest" description="Disordered" evidence="22">
    <location>
        <begin position="184"/>
        <end position="235"/>
    </location>
</feature>
<dbReference type="GO" id="GO:0015986">
    <property type="term" value="P:proton motive force-driven ATP synthesis"/>
    <property type="evidence" value="ECO:0007669"/>
    <property type="project" value="InterPro"/>
</dbReference>
<evidence type="ECO:0000259" key="24">
    <source>
        <dbReference type="PROSITE" id="PS51194"/>
    </source>
</evidence>
<comment type="subcellular location">
    <subcellularLocation>
        <location evidence="1">Mitochondrion membrane</location>
    </subcellularLocation>
</comment>
<dbReference type="InterPro" id="IPR014001">
    <property type="entry name" value="Helicase_ATP-bd"/>
</dbReference>
<keyword evidence="4" id="KW-0813">Transport</keyword>
<feature type="region of interest" description="Disordered" evidence="22">
    <location>
        <begin position="479"/>
        <end position="518"/>
    </location>
</feature>
<dbReference type="OrthoDB" id="360161at2759"/>
<dbReference type="CDD" id="cd17957">
    <property type="entry name" value="DEADc_DDX52"/>
    <property type="match status" value="1"/>
</dbReference>
<evidence type="ECO:0000259" key="23">
    <source>
        <dbReference type="PROSITE" id="PS51192"/>
    </source>
</evidence>
<dbReference type="GO" id="GO:0030490">
    <property type="term" value="P:maturation of SSU-rRNA"/>
    <property type="evidence" value="ECO:0007669"/>
    <property type="project" value="InterPro"/>
</dbReference>
<evidence type="ECO:0000256" key="20">
    <source>
        <dbReference type="ARBA" id="ARBA00024419"/>
    </source>
</evidence>
<feature type="region of interest" description="Disordered" evidence="22">
    <location>
        <begin position="310"/>
        <end position="339"/>
    </location>
</feature>
<evidence type="ECO:0000256" key="13">
    <source>
        <dbReference type="ARBA" id="ARBA00023128"/>
    </source>
</evidence>
<dbReference type="GO" id="GO:0003724">
    <property type="term" value="F:RNA helicase activity"/>
    <property type="evidence" value="ECO:0007669"/>
    <property type="project" value="UniProtKB-EC"/>
</dbReference>
<evidence type="ECO:0000256" key="4">
    <source>
        <dbReference type="ARBA" id="ARBA00022448"/>
    </source>
</evidence>
<dbReference type="Pfam" id="PF04718">
    <property type="entry name" value="ATP-synt_G"/>
    <property type="match status" value="1"/>
</dbReference>
<dbReference type="GO" id="GO:0031966">
    <property type="term" value="C:mitochondrial membrane"/>
    <property type="evidence" value="ECO:0007669"/>
    <property type="project" value="UniProtKB-SubCell"/>
</dbReference>
<protein>
    <recommendedName>
        <fullName evidence="19">ATP-dependent RNA helicase ROK1</fullName>
        <ecNumber evidence="3">3.6.4.13</ecNumber>
    </recommendedName>
    <alternativeName>
        <fullName evidence="20">ATP-dependent RNA helicase rok1</fullName>
    </alternativeName>
</protein>
<comment type="similarity">
    <text evidence="17">Belongs to the DEAD box helicase family. DDX52/ROK1 subfamily.</text>
</comment>
<keyword evidence="9" id="KW-0347">Helicase</keyword>
<evidence type="ECO:0000256" key="2">
    <source>
        <dbReference type="ARBA" id="ARBA00005699"/>
    </source>
</evidence>
<dbReference type="GO" id="GO:0005829">
    <property type="term" value="C:cytosol"/>
    <property type="evidence" value="ECO:0007669"/>
    <property type="project" value="TreeGrafter"/>
</dbReference>
<dbReference type="InterPro" id="IPR027417">
    <property type="entry name" value="P-loop_NTPase"/>
</dbReference>
<feature type="region of interest" description="Disordered" evidence="22">
    <location>
        <begin position="844"/>
        <end position="875"/>
    </location>
</feature>
<reference evidence="26" key="1">
    <citation type="journal article" date="2020" name="Stud. Mycol.">
        <title>101 Dothideomycetes genomes: A test case for predicting lifestyles and emergence of pathogens.</title>
        <authorList>
            <person name="Haridas S."/>
            <person name="Albert R."/>
            <person name="Binder M."/>
            <person name="Bloem J."/>
            <person name="LaButti K."/>
            <person name="Salamov A."/>
            <person name="Andreopoulos B."/>
            <person name="Baker S."/>
            <person name="Barry K."/>
            <person name="Bills G."/>
            <person name="Bluhm B."/>
            <person name="Cannon C."/>
            <person name="Castanera R."/>
            <person name="Culley D."/>
            <person name="Daum C."/>
            <person name="Ezra D."/>
            <person name="Gonzalez J."/>
            <person name="Henrissat B."/>
            <person name="Kuo A."/>
            <person name="Liang C."/>
            <person name="Lipzen A."/>
            <person name="Lutzoni F."/>
            <person name="Magnuson J."/>
            <person name="Mondo S."/>
            <person name="Nolan M."/>
            <person name="Ohm R."/>
            <person name="Pangilinan J."/>
            <person name="Park H.-J."/>
            <person name="Ramirez L."/>
            <person name="Alfaro M."/>
            <person name="Sun H."/>
            <person name="Tritt A."/>
            <person name="Yoshinaga Y."/>
            <person name="Zwiers L.-H."/>
            <person name="Turgeon B."/>
            <person name="Goodwin S."/>
            <person name="Spatafora J."/>
            <person name="Crous P."/>
            <person name="Grigoriev I."/>
        </authorList>
    </citation>
    <scope>NUCLEOTIDE SEQUENCE [LARGE SCALE GENOMIC DNA]</scope>
    <source>
        <strain evidence="26">CBS 304.66</strain>
    </source>
</reference>
<dbReference type="CDD" id="cd18787">
    <property type="entry name" value="SF2_C_DEAD"/>
    <property type="match status" value="1"/>
</dbReference>